<dbReference type="Proteomes" id="UP001420932">
    <property type="component" value="Unassembled WGS sequence"/>
</dbReference>
<gene>
    <name evidence="1" type="ORF">Syun_006409</name>
</gene>
<dbReference type="AlphaFoldDB" id="A0AAP0KY01"/>
<name>A0AAP0KY01_9MAGN</name>
<dbReference type="EMBL" id="JBBNAF010000003">
    <property type="protein sequence ID" value="KAK9160068.1"/>
    <property type="molecule type" value="Genomic_DNA"/>
</dbReference>
<sequence length="66" mass="6849">MKSPARPSVKFLNDLSFTAHLLFTPNSTSSAASASSGFFRSLGDLGLLISFPTFSSPPTSAAAPRS</sequence>
<protein>
    <submittedName>
        <fullName evidence="1">Uncharacterized protein</fullName>
    </submittedName>
</protein>
<evidence type="ECO:0000313" key="2">
    <source>
        <dbReference type="Proteomes" id="UP001420932"/>
    </source>
</evidence>
<accession>A0AAP0KY01</accession>
<proteinExistence type="predicted"/>
<evidence type="ECO:0000313" key="1">
    <source>
        <dbReference type="EMBL" id="KAK9160068.1"/>
    </source>
</evidence>
<organism evidence="1 2">
    <name type="scientific">Stephania yunnanensis</name>
    <dbReference type="NCBI Taxonomy" id="152371"/>
    <lineage>
        <taxon>Eukaryota</taxon>
        <taxon>Viridiplantae</taxon>
        <taxon>Streptophyta</taxon>
        <taxon>Embryophyta</taxon>
        <taxon>Tracheophyta</taxon>
        <taxon>Spermatophyta</taxon>
        <taxon>Magnoliopsida</taxon>
        <taxon>Ranunculales</taxon>
        <taxon>Menispermaceae</taxon>
        <taxon>Menispermoideae</taxon>
        <taxon>Cissampelideae</taxon>
        <taxon>Stephania</taxon>
    </lineage>
</organism>
<comment type="caution">
    <text evidence="1">The sequence shown here is derived from an EMBL/GenBank/DDBJ whole genome shotgun (WGS) entry which is preliminary data.</text>
</comment>
<reference evidence="1 2" key="1">
    <citation type="submission" date="2024-01" db="EMBL/GenBank/DDBJ databases">
        <title>Genome assemblies of Stephania.</title>
        <authorList>
            <person name="Yang L."/>
        </authorList>
    </citation>
    <scope>NUCLEOTIDE SEQUENCE [LARGE SCALE GENOMIC DNA]</scope>
    <source>
        <strain evidence="1">YNDBR</strain>
        <tissue evidence="1">Leaf</tissue>
    </source>
</reference>
<keyword evidence="2" id="KW-1185">Reference proteome</keyword>